<reference evidence="1" key="1">
    <citation type="submission" date="2021-01" db="EMBL/GenBank/DDBJ databases">
        <authorList>
            <person name="Corre E."/>
            <person name="Pelletier E."/>
            <person name="Niang G."/>
            <person name="Scheremetjew M."/>
            <person name="Finn R."/>
            <person name="Kale V."/>
            <person name="Holt S."/>
            <person name="Cochrane G."/>
            <person name="Meng A."/>
            <person name="Brown T."/>
            <person name="Cohen L."/>
        </authorList>
    </citation>
    <scope>NUCLEOTIDE SEQUENCE</scope>
    <source>
        <strain evidence="1">RCC856</strain>
    </source>
</reference>
<protein>
    <submittedName>
        <fullName evidence="1">Uncharacterized protein</fullName>
    </submittedName>
</protein>
<evidence type="ECO:0000313" key="1">
    <source>
        <dbReference type="EMBL" id="CAE0006999.1"/>
    </source>
</evidence>
<dbReference type="EMBL" id="HBHU01000359">
    <property type="protein sequence ID" value="CAE0006999.1"/>
    <property type="molecule type" value="Transcribed_RNA"/>
</dbReference>
<accession>A0A7S3DYK8</accession>
<proteinExistence type="predicted"/>
<organism evidence="1">
    <name type="scientific">Chloropicon laureae</name>
    <dbReference type="NCBI Taxonomy" id="464258"/>
    <lineage>
        <taxon>Eukaryota</taxon>
        <taxon>Viridiplantae</taxon>
        <taxon>Chlorophyta</taxon>
        <taxon>Chloropicophyceae</taxon>
        <taxon>Chloropicales</taxon>
        <taxon>Chloropicaceae</taxon>
        <taxon>Chloropicon</taxon>
    </lineage>
</organism>
<sequence>MMTAYNQYTKTLNLGREEDRPPIKVCSHMAEHLATTGDIGRPRSHLVKDFPKISQLGAFDDLEETWWWHPQKNCALAMKFDSREPKKHLLKRVGLFRQWVLRQPHKVIIAFGHSTFWKEFQNSGARLKNCEISTLYV</sequence>
<dbReference type="AlphaFoldDB" id="A0A7S3DYK8"/>
<name>A0A7S3DYK8_9CHLO</name>
<gene>
    <name evidence="1" type="ORF">CLAU1311_LOCUS205</name>
</gene>